<protein>
    <recommendedName>
        <fullName evidence="6">Ankyrin repeat protein</fullName>
    </recommendedName>
</protein>
<evidence type="ECO:0000313" key="5">
    <source>
        <dbReference type="Proteomes" id="UP001521785"/>
    </source>
</evidence>
<keyword evidence="1" id="KW-0677">Repeat</keyword>
<evidence type="ECO:0000256" key="1">
    <source>
        <dbReference type="ARBA" id="ARBA00022737"/>
    </source>
</evidence>
<organism evidence="4 5">
    <name type="scientific">Paraconiothyrium brasiliense</name>
    <dbReference type="NCBI Taxonomy" id="300254"/>
    <lineage>
        <taxon>Eukaryota</taxon>
        <taxon>Fungi</taxon>
        <taxon>Dikarya</taxon>
        <taxon>Ascomycota</taxon>
        <taxon>Pezizomycotina</taxon>
        <taxon>Dothideomycetes</taxon>
        <taxon>Pleosporomycetidae</taxon>
        <taxon>Pleosporales</taxon>
        <taxon>Massarineae</taxon>
        <taxon>Didymosphaeriaceae</taxon>
        <taxon>Paraconiothyrium</taxon>
    </lineage>
</organism>
<dbReference type="PROSITE" id="PS50088">
    <property type="entry name" value="ANK_REPEAT"/>
    <property type="match status" value="1"/>
</dbReference>
<dbReference type="PANTHER" id="PTHR24198:SF165">
    <property type="entry name" value="ANKYRIN REPEAT-CONTAINING PROTEIN-RELATED"/>
    <property type="match status" value="1"/>
</dbReference>
<accession>A0ABR3R880</accession>
<gene>
    <name evidence="4" type="ORF">SLS60_006958</name>
</gene>
<reference evidence="4 5" key="1">
    <citation type="submission" date="2024-02" db="EMBL/GenBank/DDBJ databases">
        <title>De novo assembly and annotation of 12 fungi associated with fruit tree decline syndrome in Ontario, Canada.</title>
        <authorList>
            <person name="Sulman M."/>
            <person name="Ellouze W."/>
            <person name="Ilyukhin E."/>
        </authorList>
    </citation>
    <scope>NUCLEOTIDE SEQUENCE [LARGE SCALE GENOMIC DNA]</scope>
    <source>
        <strain evidence="4 5">M42-189</strain>
    </source>
</reference>
<dbReference type="Gene3D" id="1.25.40.20">
    <property type="entry name" value="Ankyrin repeat-containing domain"/>
    <property type="match status" value="1"/>
</dbReference>
<feature type="repeat" description="ANK" evidence="3">
    <location>
        <begin position="294"/>
        <end position="326"/>
    </location>
</feature>
<evidence type="ECO:0000256" key="3">
    <source>
        <dbReference type="PROSITE-ProRule" id="PRU00023"/>
    </source>
</evidence>
<proteinExistence type="predicted"/>
<keyword evidence="2 3" id="KW-0040">ANK repeat</keyword>
<sequence>MEVARCTFAVEIREEIFASQPSGIIRRSLHTKLVRKNLGFWLSNIMKTSPKVDGALMYKVKELLDYTMKLLGITGEEKRRICAQKLFAGLSWDFTTWEMDRLIWTDRCSKKTWNKFFRTKISLLSGPITTEQKLAAAISAGSGATITAEFQPTLNTDSMTFRKPLSIATFQGDQALVHTLIGCYGGLPNILRIDLAEAISVAVQEDNIAIVHVLLGYWDPVKGTRAHQKRCIQIWLAHAAHNNSIPVIDAILAVKKHRGPLIRIEVEAIFQNCSATTAQHYLSNGSMDPNITWTNSSPLLIATQRKDLDMIKAVLQAGANIDEAAADNTTALCVACRNYDATTARYLLDQGADSDISTWPNMKIKALEMYHELVKQCPNSAGNGLD</sequence>
<dbReference type="InterPro" id="IPR036770">
    <property type="entry name" value="Ankyrin_rpt-contain_sf"/>
</dbReference>
<dbReference type="SUPFAM" id="SSF48403">
    <property type="entry name" value="Ankyrin repeat"/>
    <property type="match status" value="1"/>
</dbReference>
<dbReference type="EMBL" id="JAKJXO020000009">
    <property type="protein sequence ID" value="KAL1600572.1"/>
    <property type="molecule type" value="Genomic_DNA"/>
</dbReference>
<comment type="caution">
    <text evidence="4">The sequence shown here is derived from an EMBL/GenBank/DDBJ whole genome shotgun (WGS) entry which is preliminary data.</text>
</comment>
<dbReference type="PROSITE" id="PS50297">
    <property type="entry name" value="ANK_REP_REGION"/>
    <property type="match status" value="1"/>
</dbReference>
<dbReference type="SMART" id="SM00248">
    <property type="entry name" value="ANK"/>
    <property type="match status" value="2"/>
</dbReference>
<evidence type="ECO:0000313" key="4">
    <source>
        <dbReference type="EMBL" id="KAL1600572.1"/>
    </source>
</evidence>
<dbReference type="Pfam" id="PF12796">
    <property type="entry name" value="Ank_2"/>
    <property type="match status" value="1"/>
</dbReference>
<evidence type="ECO:0000256" key="2">
    <source>
        <dbReference type="ARBA" id="ARBA00023043"/>
    </source>
</evidence>
<keyword evidence="5" id="KW-1185">Reference proteome</keyword>
<dbReference type="Proteomes" id="UP001521785">
    <property type="component" value="Unassembled WGS sequence"/>
</dbReference>
<dbReference type="PANTHER" id="PTHR24198">
    <property type="entry name" value="ANKYRIN REPEAT AND PROTEIN KINASE DOMAIN-CONTAINING PROTEIN"/>
    <property type="match status" value="1"/>
</dbReference>
<name>A0ABR3R880_9PLEO</name>
<dbReference type="InterPro" id="IPR002110">
    <property type="entry name" value="Ankyrin_rpt"/>
</dbReference>
<evidence type="ECO:0008006" key="6">
    <source>
        <dbReference type="Google" id="ProtNLM"/>
    </source>
</evidence>